<evidence type="ECO:0000313" key="2">
    <source>
        <dbReference type="EMBL" id="GAA1570496.1"/>
    </source>
</evidence>
<gene>
    <name evidence="2" type="ORF">GCM10009827_110440</name>
</gene>
<reference evidence="3" key="1">
    <citation type="journal article" date="2019" name="Int. J. Syst. Evol. Microbiol.">
        <title>The Global Catalogue of Microorganisms (GCM) 10K type strain sequencing project: providing services to taxonomists for standard genome sequencing and annotation.</title>
        <authorList>
            <consortium name="The Broad Institute Genomics Platform"/>
            <consortium name="The Broad Institute Genome Sequencing Center for Infectious Disease"/>
            <person name="Wu L."/>
            <person name="Ma J."/>
        </authorList>
    </citation>
    <scope>NUCLEOTIDE SEQUENCE [LARGE SCALE GENOMIC DNA]</scope>
    <source>
        <strain evidence="3">JCM 15933</strain>
    </source>
</reference>
<proteinExistence type="predicted"/>
<comment type="caution">
    <text evidence="2">The sequence shown here is derived from an EMBL/GenBank/DDBJ whole genome shotgun (WGS) entry which is preliminary data.</text>
</comment>
<accession>A0ABP4NYU5</accession>
<dbReference type="EMBL" id="BAAAQD010000044">
    <property type="protein sequence ID" value="GAA1570496.1"/>
    <property type="molecule type" value="Genomic_DNA"/>
</dbReference>
<protein>
    <submittedName>
        <fullName evidence="2">Uncharacterized protein</fullName>
    </submittedName>
</protein>
<evidence type="ECO:0000313" key="3">
    <source>
        <dbReference type="Proteomes" id="UP001501470"/>
    </source>
</evidence>
<dbReference type="Proteomes" id="UP001501470">
    <property type="component" value="Unassembled WGS sequence"/>
</dbReference>
<name>A0ABP4NYU5_9ACTN</name>
<feature type="region of interest" description="Disordered" evidence="1">
    <location>
        <begin position="46"/>
        <end position="86"/>
    </location>
</feature>
<sequence length="86" mass="9749">MARLPCPGAITVTGRVSDGRRYRLEARPLLNRQLWLWEIGNRNQARFRNNPSRSNLHRCPGRRRTPGDRPSGPVTPGLRPAAAPWV</sequence>
<evidence type="ECO:0000256" key="1">
    <source>
        <dbReference type="SAM" id="MobiDB-lite"/>
    </source>
</evidence>
<organism evidence="2 3">
    <name type="scientific">Dactylosporangium maewongense</name>
    <dbReference type="NCBI Taxonomy" id="634393"/>
    <lineage>
        <taxon>Bacteria</taxon>
        <taxon>Bacillati</taxon>
        <taxon>Actinomycetota</taxon>
        <taxon>Actinomycetes</taxon>
        <taxon>Micromonosporales</taxon>
        <taxon>Micromonosporaceae</taxon>
        <taxon>Dactylosporangium</taxon>
    </lineage>
</organism>
<feature type="compositionally biased region" description="Basic residues" evidence="1">
    <location>
        <begin position="55"/>
        <end position="64"/>
    </location>
</feature>
<keyword evidence="3" id="KW-1185">Reference proteome</keyword>